<dbReference type="EMBL" id="SNXY01000006">
    <property type="protein sequence ID" value="TDP87075.1"/>
    <property type="molecule type" value="Genomic_DNA"/>
</dbReference>
<evidence type="ECO:0000256" key="7">
    <source>
        <dbReference type="ARBA" id="ARBA00023027"/>
    </source>
</evidence>
<organism evidence="9 10">
    <name type="scientific">Oharaeibacter diazotrophicus</name>
    <dbReference type="NCBI Taxonomy" id="1920512"/>
    <lineage>
        <taxon>Bacteria</taxon>
        <taxon>Pseudomonadati</taxon>
        <taxon>Pseudomonadota</taxon>
        <taxon>Alphaproteobacteria</taxon>
        <taxon>Hyphomicrobiales</taxon>
        <taxon>Pleomorphomonadaceae</taxon>
        <taxon>Oharaeibacter</taxon>
    </lineage>
</organism>
<name>A0A4R6RLS3_9HYPH</name>
<evidence type="ECO:0000313" key="9">
    <source>
        <dbReference type="EMBL" id="TDP87075.1"/>
    </source>
</evidence>
<dbReference type="InterPro" id="IPR036922">
    <property type="entry name" value="Rieske_2Fe-2S_sf"/>
</dbReference>
<evidence type="ECO:0000256" key="1">
    <source>
        <dbReference type="ARBA" id="ARBA00001962"/>
    </source>
</evidence>
<keyword evidence="6" id="KW-0411">Iron-sulfur</keyword>
<comment type="cofactor">
    <cofactor evidence="1">
        <name>Fe cation</name>
        <dbReference type="ChEBI" id="CHEBI:24875"/>
    </cofactor>
</comment>
<dbReference type="PANTHER" id="PTHR43756">
    <property type="entry name" value="CHOLINE MONOOXYGENASE, CHLOROPLASTIC"/>
    <property type="match status" value="1"/>
</dbReference>
<dbReference type="PANTHER" id="PTHR43756:SF5">
    <property type="entry name" value="CHOLINE MONOOXYGENASE, CHLOROPLASTIC"/>
    <property type="match status" value="1"/>
</dbReference>
<gene>
    <name evidence="9" type="ORF">EDD54_0961</name>
</gene>
<dbReference type="PROSITE" id="PS00570">
    <property type="entry name" value="RING_HYDROXYL_ALPHA"/>
    <property type="match status" value="1"/>
</dbReference>
<dbReference type="OrthoDB" id="7456916at2"/>
<sequence length="401" mass="44990">MLDSARILALLDSRRPGHALPQALYNDPAVHRFDIDVIFGRSWLMIGFEVELPKPGSYIALTVGRSPIIVIRDRGGDIRGFHNVCRHRGAQLCSDGAGRSARLVCPYHQWTYDLDGKLLHADRMAEDFDPAAHGLTPIRVELLAGCIYVCLSDDGPDFAPFRAVAEPQLLKHNFRDAKVAFSSVLVEKANWKLVMENARECYHCAACHPELGIAFPTGMSKHFDFTGDEHAANFDRRMADVGLDTTPREGDWWQVARFPLNPGIESMSMDGKPCVDRRMIDVNAREIGSLRWAIEPHNFSHALPEYAFMFSAFPTGPEETIVLSKWLVHKDAVEGVDYTLEGLTETWTRTNLQDRDLAENNQRGVNGLGYRPGPYSDDAEALVIRFVDWYGATARRHLEAA</sequence>
<dbReference type="GO" id="GO:0016491">
    <property type="term" value="F:oxidoreductase activity"/>
    <property type="evidence" value="ECO:0007669"/>
    <property type="project" value="UniProtKB-KW"/>
</dbReference>
<keyword evidence="2" id="KW-0001">2Fe-2S</keyword>
<evidence type="ECO:0000313" key="10">
    <source>
        <dbReference type="Proteomes" id="UP000294547"/>
    </source>
</evidence>
<dbReference type="SUPFAM" id="SSF50022">
    <property type="entry name" value="ISP domain"/>
    <property type="match status" value="1"/>
</dbReference>
<keyword evidence="3" id="KW-0479">Metal-binding</keyword>
<accession>A0A4R6RLS3</accession>
<keyword evidence="10" id="KW-1185">Reference proteome</keyword>
<dbReference type="Proteomes" id="UP000294547">
    <property type="component" value="Unassembled WGS sequence"/>
</dbReference>
<dbReference type="InterPro" id="IPR001663">
    <property type="entry name" value="Rng_hydr_dOase-A"/>
</dbReference>
<evidence type="ECO:0000259" key="8">
    <source>
        <dbReference type="PROSITE" id="PS51296"/>
    </source>
</evidence>
<evidence type="ECO:0000256" key="4">
    <source>
        <dbReference type="ARBA" id="ARBA00023002"/>
    </source>
</evidence>
<protein>
    <submittedName>
        <fullName evidence="9">Rieske 2Fe-2S family protein</fullName>
    </submittedName>
</protein>
<evidence type="ECO:0000256" key="5">
    <source>
        <dbReference type="ARBA" id="ARBA00023004"/>
    </source>
</evidence>
<comment type="caution">
    <text evidence="9">The sequence shown here is derived from an EMBL/GenBank/DDBJ whole genome shotgun (WGS) entry which is preliminary data.</text>
</comment>
<keyword evidence="4" id="KW-0560">Oxidoreductase</keyword>
<dbReference type="SUPFAM" id="SSF55961">
    <property type="entry name" value="Bet v1-like"/>
    <property type="match status" value="1"/>
</dbReference>
<dbReference type="Gene3D" id="2.102.10.10">
    <property type="entry name" value="Rieske [2Fe-2S] iron-sulphur domain"/>
    <property type="match status" value="1"/>
</dbReference>
<dbReference type="InterPro" id="IPR015881">
    <property type="entry name" value="ARHD_Rieske_2Fe_2S"/>
</dbReference>
<keyword evidence="5" id="KW-0408">Iron</keyword>
<proteinExistence type="predicted"/>
<dbReference type="RefSeq" id="WP_126536079.1">
    <property type="nucleotide sequence ID" value="NZ_BSPM01000008.1"/>
</dbReference>
<dbReference type="Pfam" id="PF00848">
    <property type="entry name" value="Ring_hydroxyl_A"/>
    <property type="match status" value="1"/>
</dbReference>
<dbReference type="Pfam" id="PF00355">
    <property type="entry name" value="Rieske"/>
    <property type="match status" value="1"/>
</dbReference>
<keyword evidence="7" id="KW-0520">NAD</keyword>
<dbReference type="AlphaFoldDB" id="A0A4R6RLS3"/>
<feature type="domain" description="Rieske" evidence="8">
    <location>
        <begin position="43"/>
        <end position="149"/>
    </location>
</feature>
<reference evidence="9 10" key="1">
    <citation type="submission" date="2019-03" db="EMBL/GenBank/DDBJ databases">
        <title>Genomic Encyclopedia of Type Strains, Phase IV (KMG-IV): sequencing the most valuable type-strain genomes for metagenomic binning, comparative biology and taxonomic classification.</title>
        <authorList>
            <person name="Goeker M."/>
        </authorList>
    </citation>
    <scope>NUCLEOTIDE SEQUENCE [LARGE SCALE GENOMIC DNA]</scope>
    <source>
        <strain evidence="9 10">DSM 102969</strain>
    </source>
</reference>
<evidence type="ECO:0000256" key="3">
    <source>
        <dbReference type="ARBA" id="ARBA00022723"/>
    </source>
</evidence>
<dbReference type="PROSITE" id="PS51296">
    <property type="entry name" value="RIESKE"/>
    <property type="match status" value="1"/>
</dbReference>
<dbReference type="GO" id="GO:0051537">
    <property type="term" value="F:2 iron, 2 sulfur cluster binding"/>
    <property type="evidence" value="ECO:0007669"/>
    <property type="project" value="UniProtKB-KW"/>
</dbReference>
<evidence type="ECO:0000256" key="2">
    <source>
        <dbReference type="ARBA" id="ARBA00022714"/>
    </source>
</evidence>
<dbReference type="PRINTS" id="PR00090">
    <property type="entry name" value="RNGDIOXGNASE"/>
</dbReference>
<dbReference type="InterPro" id="IPR015879">
    <property type="entry name" value="Ring_hydroxy_dOase_asu_C_dom"/>
</dbReference>
<evidence type="ECO:0000256" key="6">
    <source>
        <dbReference type="ARBA" id="ARBA00023014"/>
    </source>
</evidence>
<dbReference type="CDD" id="cd08884">
    <property type="entry name" value="RHO_alpha_C_GbcA-like"/>
    <property type="match status" value="1"/>
</dbReference>
<dbReference type="GO" id="GO:0005506">
    <property type="term" value="F:iron ion binding"/>
    <property type="evidence" value="ECO:0007669"/>
    <property type="project" value="InterPro"/>
</dbReference>
<dbReference type="CDD" id="cd03469">
    <property type="entry name" value="Rieske_RO_Alpha_N"/>
    <property type="match status" value="1"/>
</dbReference>
<dbReference type="Gene3D" id="3.90.380.10">
    <property type="entry name" value="Naphthalene 1,2-dioxygenase Alpha Subunit, Chain A, domain 1"/>
    <property type="match status" value="1"/>
</dbReference>
<dbReference type="InterPro" id="IPR017941">
    <property type="entry name" value="Rieske_2Fe-2S"/>
</dbReference>